<protein>
    <submittedName>
        <fullName evidence="1">Uncharacterized protein</fullName>
    </submittedName>
</protein>
<gene>
    <name evidence="1" type="ORF">EL17_15430</name>
</gene>
<reference evidence="1 2" key="1">
    <citation type="submission" date="2014-04" db="EMBL/GenBank/DDBJ databases">
        <title>Characterization and application of a salt tolerant electro-active bacterium.</title>
        <authorList>
            <person name="Yang L."/>
            <person name="Wei S."/>
            <person name="Tay Q.X.M."/>
        </authorList>
    </citation>
    <scope>NUCLEOTIDE SEQUENCE [LARGE SCALE GENOMIC DNA]</scope>
    <source>
        <strain evidence="1 2">LY1</strain>
    </source>
</reference>
<dbReference type="EMBL" id="JMIH01000023">
    <property type="protein sequence ID" value="KEO73002.1"/>
    <property type="molecule type" value="Genomic_DNA"/>
</dbReference>
<dbReference type="AlphaFoldDB" id="A0A074LGU0"/>
<organism evidence="1 2">
    <name type="scientific">Anditalea andensis</name>
    <dbReference type="NCBI Taxonomy" id="1048983"/>
    <lineage>
        <taxon>Bacteria</taxon>
        <taxon>Pseudomonadati</taxon>
        <taxon>Bacteroidota</taxon>
        <taxon>Cytophagia</taxon>
        <taxon>Cytophagales</taxon>
        <taxon>Cytophagaceae</taxon>
        <taxon>Anditalea</taxon>
    </lineage>
</organism>
<name>A0A074LGU0_9BACT</name>
<comment type="caution">
    <text evidence="1">The sequence shown here is derived from an EMBL/GenBank/DDBJ whole genome shotgun (WGS) entry which is preliminary data.</text>
</comment>
<dbReference type="STRING" id="1048983.EL17_15430"/>
<evidence type="ECO:0000313" key="1">
    <source>
        <dbReference type="EMBL" id="KEO73002.1"/>
    </source>
</evidence>
<dbReference type="Proteomes" id="UP000027821">
    <property type="component" value="Unassembled WGS sequence"/>
</dbReference>
<keyword evidence="2" id="KW-1185">Reference proteome</keyword>
<sequence length="77" mass="9356">MALQKSRANLFLYVQLNRTTTLYYLEPFNKRLPSFLFFLQFNLRSVSSNFNTPLIPNRFKNKQRRAYLFHKKKLILP</sequence>
<proteinExistence type="predicted"/>
<evidence type="ECO:0000313" key="2">
    <source>
        <dbReference type="Proteomes" id="UP000027821"/>
    </source>
</evidence>
<accession>A0A074LGU0</accession>